<keyword evidence="1 6" id="KW-0678">Repressor</keyword>
<dbReference type="Gene3D" id="3.30.450.40">
    <property type="match status" value="1"/>
</dbReference>
<dbReference type="InterPro" id="IPR036390">
    <property type="entry name" value="WH_DNA-bd_sf"/>
</dbReference>
<dbReference type="SUPFAM" id="SSF55781">
    <property type="entry name" value="GAF domain-like"/>
    <property type="match status" value="1"/>
</dbReference>
<name>A0A377FSJ6_9BACL</name>
<evidence type="ECO:0000256" key="6">
    <source>
        <dbReference type="HAMAP-Rule" id="MF_00081"/>
    </source>
</evidence>
<dbReference type="FunFam" id="1.10.10.10:FF:000049">
    <property type="entry name" value="Heat-inducible transcription repressor HrcA"/>
    <property type="match status" value="1"/>
</dbReference>
<proteinExistence type="inferred from homology"/>
<feature type="domain" description="Heat-inducible transcription repressor HrcA C-terminal" evidence="7">
    <location>
        <begin position="105"/>
        <end position="321"/>
    </location>
</feature>
<evidence type="ECO:0000256" key="2">
    <source>
        <dbReference type="ARBA" id="ARBA00023015"/>
    </source>
</evidence>
<evidence type="ECO:0000256" key="3">
    <source>
        <dbReference type="ARBA" id="ARBA00023016"/>
    </source>
</evidence>
<dbReference type="PANTHER" id="PTHR34824">
    <property type="entry name" value="HEAT-INDUCIBLE TRANSCRIPTION REPRESSOR HRCA"/>
    <property type="match status" value="1"/>
</dbReference>
<accession>A0A377FSJ6</accession>
<reference evidence="8 9" key="1">
    <citation type="submission" date="2018-06" db="EMBL/GenBank/DDBJ databases">
        <authorList>
            <consortium name="Pathogen Informatics"/>
            <person name="Doyle S."/>
        </authorList>
    </citation>
    <scope>NUCLEOTIDE SEQUENCE [LARGE SCALE GENOMIC DNA]</scope>
    <source>
        <strain evidence="8 9">NCTC13163</strain>
    </source>
</reference>
<dbReference type="SUPFAM" id="SSF46785">
    <property type="entry name" value="Winged helix' DNA-binding domain"/>
    <property type="match status" value="1"/>
</dbReference>
<dbReference type="InterPro" id="IPR036388">
    <property type="entry name" value="WH-like_DNA-bd_sf"/>
</dbReference>
<organism evidence="8 9">
    <name type="scientific">Exiguobacterium aurantiacum</name>
    <dbReference type="NCBI Taxonomy" id="33987"/>
    <lineage>
        <taxon>Bacteria</taxon>
        <taxon>Bacillati</taxon>
        <taxon>Bacillota</taxon>
        <taxon>Bacilli</taxon>
        <taxon>Bacillales</taxon>
        <taxon>Bacillales Family XII. Incertae Sedis</taxon>
        <taxon>Exiguobacterium</taxon>
    </lineage>
</organism>
<dbReference type="OrthoDB" id="9783139at2"/>
<dbReference type="AlphaFoldDB" id="A0A377FSJ6"/>
<dbReference type="InterPro" id="IPR029016">
    <property type="entry name" value="GAF-like_dom_sf"/>
</dbReference>
<comment type="function">
    <text evidence="5 6">Negative regulator of class I heat shock genes (grpE-dnaK-dnaJ and groELS operons). Prevents heat-shock induction of these operons.</text>
</comment>
<dbReference type="GO" id="GO:0045892">
    <property type="term" value="P:negative regulation of DNA-templated transcription"/>
    <property type="evidence" value="ECO:0007669"/>
    <property type="project" value="UniProtKB-UniRule"/>
</dbReference>
<dbReference type="NCBIfam" id="TIGR00331">
    <property type="entry name" value="hrcA"/>
    <property type="match status" value="1"/>
</dbReference>
<dbReference type="Gene3D" id="3.30.390.60">
    <property type="entry name" value="Heat-inducible transcription repressor hrca homolog, domain 3"/>
    <property type="match status" value="1"/>
</dbReference>
<gene>
    <name evidence="6 8" type="primary">hrcA</name>
    <name evidence="8" type="ORF">NCTC13163_01148</name>
</gene>
<evidence type="ECO:0000256" key="5">
    <source>
        <dbReference type="ARBA" id="ARBA00055319"/>
    </source>
</evidence>
<dbReference type="PANTHER" id="PTHR34824:SF1">
    <property type="entry name" value="HEAT-INDUCIBLE TRANSCRIPTION REPRESSOR HRCA"/>
    <property type="match status" value="1"/>
</dbReference>
<evidence type="ECO:0000256" key="1">
    <source>
        <dbReference type="ARBA" id="ARBA00022491"/>
    </source>
</evidence>
<dbReference type="Gene3D" id="1.10.10.10">
    <property type="entry name" value="Winged helix-like DNA-binding domain superfamily/Winged helix DNA-binding domain"/>
    <property type="match status" value="1"/>
</dbReference>
<comment type="similarity">
    <text evidence="6">Belongs to the HrcA family.</text>
</comment>
<keyword evidence="2 6" id="KW-0805">Transcription regulation</keyword>
<dbReference type="PIRSF" id="PIRSF005485">
    <property type="entry name" value="HrcA"/>
    <property type="match status" value="1"/>
</dbReference>
<sequence>MLTERQLLILRAIIDDYIQTAQPVGSRTLSKRDDLSFSSATIRNDMADLEDMGLIEKPHTSAGRIPSEVGYRYYVDHLVETKIIDERETYRLGEHLRASAQESEVLIRQAADLLSDLTNYTTVALGPNSQMNRLARIDLMPLDERRGVVLIVTDQGHVEHRTVVFESPMAPEMVEETIRFLNDRLKGTPLGQLKSRIGEEVSKLRLAHQEQYENMMQLIQSTAGLHHPSSLYLGGKKNIFNQPEFQSLDTLRPFLEWIDEQERLTDWLESLPNREIYVSIGSENGIVALQNCSVITSDYTLDGKTFGTIAMIGPTRMDYRHGVQMMGQLIEALRRTKLEE</sequence>
<dbReference type="STRING" id="1397694.GCA_000702585_01653"/>
<dbReference type="InterPro" id="IPR021153">
    <property type="entry name" value="HrcA_C"/>
</dbReference>
<dbReference type="Proteomes" id="UP000254060">
    <property type="component" value="Unassembled WGS sequence"/>
</dbReference>
<dbReference type="HAMAP" id="MF_00081">
    <property type="entry name" value="HrcA"/>
    <property type="match status" value="1"/>
</dbReference>
<dbReference type="Pfam" id="PF01628">
    <property type="entry name" value="HrcA"/>
    <property type="match status" value="1"/>
</dbReference>
<dbReference type="InterPro" id="IPR002571">
    <property type="entry name" value="HrcA"/>
</dbReference>
<keyword evidence="3 6" id="KW-0346">Stress response</keyword>
<evidence type="ECO:0000256" key="4">
    <source>
        <dbReference type="ARBA" id="ARBA00023163"/>
    </source>
</evidence>
<dbReference type="GO" id="GO:0003677">
    <property type="term" value="F:DNA binding"/>
    <property type="evidence" value="ECO:0007669"/>
    <property type="project" value="InterPro"/>
</dbReference>
<dbReference type="InterPro" id="IPR023120">
    <property type="entry name" value="WHTH_transcript_rep_HrcA_IDD"/>
</dbReference>
<evidence type="ECO:0000259" key="7">
    <source>
        <dbReference type="Pfam" id="PF01628"/>
    </source>
</evidence>
<evidence type="ECO:0000313" key="9">
    <source>
        <dbReference type="Proteomes" id="UP000254060"/>
    </source>
</evidence>
<keyword evidence="4 6" id="KW-0804">Transcription</keyword>
<dbReference type="SMR" id="A0A377FSJ6"/>
<evidence type="ECO:0000313" key="8">
    <source>
        <dbReference type="EMBL" id="STO07790.1"/>
    </source>
</evidence>
<protein>
    <recommendedName>
        <fullName evidence="6">Heat-inducible transcription repressor HrcA</fullName>
    </recommendedName>
</protein>
<dbReference type="EMBL" id="UGGP01000001">
    <property type="protein sequence ID" value="STO07790.1"/>
    <property type="molecule type" value="Genomic_DNA"/>
</dbReference>
<dbReference type="RefSeq" id="WP_029334739.1">
    <property type="nucleotide sequence ID" value="NZ_UGGP01000001.1"/>
</dbReference>